<feature type="region of interest" description="Disordered" evidence="1">
    <location>
        <begin position="203"/>
        <end position="224"/>
    </location>
</feature>
<dbReference type="Pfam" id="PF09588">
    <property type="entry name" value="YqaJ"/>
    <property type="match status" value="1"/>
</dbReference>
<keyword evidence="3" id="KW-0067">ATP-binding</keyword>
<keyword evidence="4" id="KW-1185">Reference proteome</keyword>
<dbReference type="Gene3D" id="3.90.320.10">
    <property type="match status" value="1"/>
</dbReference>
<feature type="compositionally biased region" description="Low complexity" evidence="1">
    <location>
        <begin position="1"/>
        <end position="41"/>
    </location>
</feature>
<accession>A0AAE1LNC3</accession>
<evidence type="ECO:0000313" key="4">
    <source>
        <dbReference type="Proteomes" id="UP001219518"/>
    </source>
</evidence>
<comment type="caution">
    <text evidence="3">The sequence shown here is derived from an EMBL/GenBank/DDBJ whole genome shotgun (WGS) entry which is preliminary data.</text>
</comment>
<evidence type="ECO:0000313" key="3">
    <source>
        <dbReference type="EMBL" id="KAK3926646.1"/>
    </source>
</evidence>
<name>A0AAE1LNC3_9NEOP</name>
<evidence type="ECO:0000256" key="1">
    <source>
        <dbReference type="SAM" id="MobiDB-lite"/>
    </source>
</evidence>
<dbReference type="InterPro" id="IPR011604">
    <property type="entry name" value="PDDEXK-like_dom_sf"/>
</dbReference>
<reference evidence="3" key="1">
    <citation type="submission" date="2021-07" db="EMBL/GenBank/DDBJ databases">
        <authorList>
            <person name="Catto M.A."/>
            <person name="Jacobson A."/>
            <person name="Kennedy G."/>
            <person name="Labadie P."/>
            <person name="Hunt B.G."/>
            <person name="Srinivasan R."/>
        </authorList>
    </citation>
    <scope>NUCLEOTIDE SEQUENCE</scope>
    <source>
        <strain evidence="3">PL_HMW_Pooled</strain>
        <tissue evidence="3">Head</tissue>
    </source>
</reference>
<keyword evidence="3" id="KW-0547">Nucleotide-binding</keyword>
<dbReference type="InterPro" id="IPR011335">
    <property type="entry name" value="Restrct_endonuc-II-like"/>
</dbReference>
<dbReference type="Proteomes" id="UP001219518">
    <property type="component" value="Unassembled WGS sequence"/>
</dbReference>
<dbReference type="GO" id="GO:0004386">
    <property type="term" value="F:helicase activity"/>
    <property type="evidence" value="ECO:0007669"/>
    <property type="project" value="UniProtKB-KW"/>
</dbReference>
<feature type="domain" description="YqaJ viral recombinase" evidence="2">
    <location>
        <begin position="265"/>
        <end position="372"/>
    </location>
</feature>
<dbReference type="InterPro" id="IPR051703">
    <property type="entry name" value="NF-kappa-B_Signaling_Reg"/>
</dbReference>
<sequence>MSRACSAAPSTSAAYSTSAAPSTSAASSTSAAQPSTSAAPSMDAASSTLEKLMQTLHVAPDVALPNCTSNQSEENFVERLVKSGLWAKIMEPINRVADDASSLVYNVTNNSWEQVNSIMAQRIRNKRPFLGARRFFNTRCLSAALCKNSKGNGMYWLYKYMGRGGASPGKFTNVYLRARTSERDEKRLRAARRKLDLLKGLVKSKPRPSAPGPDEHYGLQVPGNQSPPVNDAVALQQAMDKYLQSLRESLQRAEEIQRYVQGTSQWLRERWGRLTAADFGTVCSPTRRKTTSCKSFVVKKLFSKRSGDGKEPKQFQHGHAYESVAKQKLRDMGYVIKDCGLFIDEEMPFLGATSDGLIGSDTILEIKFYKEALLPEIAMPRYKYRQKKDDVREAKSVLQARAEIAERKAQQEEEKRQRAAGREAKRKEREERQAVTKKRREEAAERGGARSITVIMLLK</sequence>
<protein>
    <submittedName>
        <fullName evidence="3">Helicase senataxin</fullName>
    </submittedName>
</protein>
<dbReference type="AlphaFoldDB" id="A0AAE1LNC3"/>
<dbReference type="PANTHER" id="PTHR46609:SF8">
    <property type="entry name" value="YQAJ VIRAL RECOMBINASE DOMAIN-CONTAINING PROTEIN"/>
    <property type="match status" value="1"/>
</dbReference>
<evidence type="ECO:0000259" key="2">
    <source>
        <dbReference type="Pfam" id="PF09588"/>
    </source>
</evidence>
<organism evidence="3 4">
    <name type="scientific">Frankliniella fusca</name>
    <dbReference type="NCBI Taxonomy" id="407009"/>
    <lineage>
        <taxon>Eukaryota</taxon>
        <taxon>Metazoa</taxon>
        <taxon>Ecdysozoa</taxon>
        <taxon>Arthropoda</taxon>
        <taxon>Hexapoda</taxon>
        <taxon>Insecta</taxon>
        <taxon>Pterygota</taxon>
        <taxon>Neoptera</taxon>
        <taxon>Paraneoptera</taxon>
        <taxon>Thysanoptera</taxon>
        <taxon>Terebrantia</taxon>
        <taxon>Thripoidea</taxon>
        <taxon>Thripidae</taxon>
        <taxon>Frankliniella</taxon>
    </lineage>
</organism>
<dbReference type="PANTHER" id="PTHR46609">
    <property type="entry name" value="EXONUCLEASE, PHAGE-TYPE/RECB, C-TERMINAL DOMAIN-CONTAINING PROTEIN"/>
    <property type="match status" value="1"/>
</dbReference>
<proteinExistence type="predicted"/>
<dbReference type="GO" id="GO:0006281">
    <property type="term" value="P:DNA repair"/>
    <property type="evidence" value="ECO:0007669"/>
    <property type="project" value="UniProtKB-ARBA"/>
</dbReference>
<keyword evidence="3" id="KW-0378">Hydrolase</keyword>
<keyword evidence="3" id="KW-0347">Helicase</keyword>
<dbReference type="SUPFAM" id="SSF52980">
    <property type="entry name" value="Restriction endonuclease-like"/>
    <property type="match status" value="1"/>
</dbReference>
<dbReference type="InterPro" id="IPR019080">
    <property type="entry name" value="YqaJ_viral_recombinase"/>
</dbReference>
<gene>
    <name evidence="3" type="ORF">KUF71_014982</name>
</gene>
<feature type="region of interest" description="Disordered" evidence="1">
    <location>
        <begin position="1"/>
        <end position="46"/>
    </location>
</feature>
<dbReference type="EMBL" id="JAHWGI010001269">
    <property type="protein sequence ID" value="KAK3926646.1"/>
    <property type="molecule type" value="Genomic_DNA"/>
</dbReference>
<reference evidence="3" key="2">
    <citation type="journal article" date="2023" name="BMC Genomics">
        <title>Pest status, molecular evolution, and epigenetic factors derived from the genome assembly of Frankliniella fusca, a thysanopteran phytovirus vector.</title>
        <authorList>
            <person name="Catto M.A."/>
            <person name="Labadie P.E."/>
            <person name="Jacobson A.L."/>
            <person name="Kennedy G.G."/>
            <person name="Srinivasan R."/>
            <person name="Hunt B.G."/>
        </authorList>
    </citation>
    <scope>NUCLEOTIDE SEQUENCE</scope>
    <source>
        <strain evidence="3">PL_HMW_Pooled</strain>
    </source>
</reference>
<feature type="region of interest" description="Disordered" evidence="1">
    <location>
        <begin position="406"/>
        <end position="448"/>
    </location>
</feature>